<dbReference type="HOGENOM" id="CLU_3375403_0_0_6"/>
<protein>
    <submittedName>
        <fullName evidence="1">Uncharacterized protein</fullName>
    </submittedName>
</protein>
<name>I7C9Z3_PSEPT</name>
<dbReference type="AlphaFoldDB" id="I7C9Z3"/>
<gene>
    <name evidence="1" type="ordered locus">T1E_2800</name>
</gene>
<sequence length="39" mass="4678">MQNFTMLDAEDEDFVHYSLHDWFSFGDAIEDDDLLIERP</sequence>
<evidence type="ECO:0000313" key="2">
    <source>
        <dbReference type="Proteomes" id="UP000006503"/>
    </source>
</evidence>
<dbReference type="Proteomes" id="UP000006503">
    <property type="component" value="Chromosome"/>
</dbReference>
<proteinExistence type="predicted"/>
<dbReference type="KEGG" id="ppx:T1E_2800"/>
<dbReference type="EMBL" id="CP003734">
    <property type="protein sequence ID" value="AFO48639.1"/>
    <property type="molecule type" value="Genomic_DNA"/>
</dbReference>
<organism evidence="1 2">
    <name type="scientific">Pseudomonas putida (strain DOT-T1E)</name>
    <dbReference type="NCBI Taxonomy" id="1196325"/>
    <lineage>
        <taxon>Bacteria</taxon>
        <taxon>Pseudomonadati</taxon>
        <taxon>Pseudomonadota</taxon>
        <taxon>Gammaproteobacteria</taxon>
        <taxon>Pseudomonadales</taxon>
        <taxon>Pseudomonadaceae</taxon>
        <taxon>Pseudomonas</taxon>
    </lineage>
</organism>
<reference evidence="2" key="1">
    <citation type="journal article" date="2013" name="Microb. Biotechnol.">
        <title>Metabolic potential of the organic-solvent tolerant Pseudomonas putida DOT-T1E deduced from its annotated genome.</title>
        <authorList>
            <person name="Udaondo Z."/>
            <person name="Molina L."/>
            <person name="Daniels C."/>
            <person name="Gomez M.J."/>
            <person name="Molina-Henares M.A."/>
            <person name="Matilla M.A."/>
            <person name="Roca A."/>
            <person name="Fernandez M."/>
            <person name="Duque E."/>
            <person name="Segura A."/>
            <person name="Ramos J.L."/>
        </authorList>
    </citation>
    <scope>NUCLEOTIDE SEQUENCE [LARGE SCALE GENOMIC DNA]</scope>
    <source>
        <strain evidence="2">DOT-T1E</strain>
    </source>
</reference>
<dbReference type="PATRIC" id="fig|1196325.3.peg.2787"/>
<accession>I7C9Z3</accession>
<evidence type="ECO:0000313" key="1">
    <source>
        <dbReference type="EMBL" id="AFO48639.1"/>
    </source>
</evidence>